<feature type="domain" description="Knr4/Smi1-like" evidence="1">
    <location>
        <begin position="137"/>
        <end position="286"/>
    </location>
</feature>
<proteinExistence type="predicted"/>
<name>A0A401ZY93_9CHLR</name>
<dbReference type="SMART" id="SM00860">
    <property type="entry name" value="SMI1_KNR4"/>
    <property type="match status" value="1"/>
</dbReference>
<protein>
    <recommendedName>
        <fullName evidence="1">Knr4/Smi1-like domain-containing protein</fullName>
    </recommendedName>
</protein>
<keyword evidence="3" id="KW-1185">Reference proteome</keyword>
<dbReference type="RefSeq" id="WP_161975351.1">
    <property type="nucleotide sequence ID" value="NZ_BIFR01000001.1"/>
</dbReference>
<evidence type="ECO:0000313" key="3">
    <source>
        <dbReference type="Proteomes" id="UP000287352"/>
    </source>
</evidence>
<organism evidence="2 3">
    <name type="scientific">Tengunoibacter tsumagoiensis</name>
    <dbReference type="NCBI Taxonomy" id="2014871"/>
    <lineage>
        <taxon>Bacteria</taxon>
        <taxon>Bacillati</taxon>
        <taxon>Chloroflexota</taxon>
        <taxon>Ktedonobacteria</taxon>
        <taxon>Ktedonobacterales</taxon>
        <taxon>Dictyobacteraceae</taxon>
        <taxon>Tengunoibacter</taxon>
    </lineage>
</organism>
<dbReference type="InterPro" id="IPR018958">
    <property type="entry name" value="Knr4/Smi1-like_dom"/>
</dbReference>
<dbReference type="SUPFAM" id="SSF160631">
    <property type="entry name" value="SMI1/KNR4-like"/>
    <property type="match status" value="1"/>
</dbReference>
<accession>A0A401ZY93</accession>
<dbReference type="Pfam" id="PF09346">
    <property type="entry name" value="SMI1_KNR4"/>
    <property type="match status" value="1"/>
</dbReference>
<comment type="caution">
    <text evidence="2">The sequence shown here is derived from an EMBL/GenBank/DDBJ whole genome shotgun (WGS) entry which is preliminary data.</text>
</comment>
<evidence type="ECO:0000259" key="1">
    <source>
        <dbReference type="SMART" id="SM00860"/>
    </source>
</evidence>
<dbReference type="AlphaFoldDB" id="A0A401ZY93"/>
<reference evidence="3" key="1">
    <citation type="submission" date="2018-12" db="EMBL/GenBank/DDBJ databases">
        <title>Tengunoibacter tsumagoiensis gen. nov., sp. nov., Dictyobacter kobayashii sp. nov., D. alpinus sp. nov., and D. joshuensis sp. nov. and description of Dictyobacteraceae fam. nov. within the order Ktedonobacterales isolated from Tengu-no-mugimeshi.</title>
        <authorList>
            <person name="Wang C.M."/>
            <person name="Zheng Y."/>
            <person name="Sakai Y."/>
            <person name="Toyoda A."/>
            <person name="Minakuchi Y."/>
            <person name="Abe K."/>
            <person name="Yokota A."/>
            <person name="Yabe S."/>
        </authorList>
    </citation>
    <scope>NUCLEOTIDE SEQUENCE [LARGE SCALE GENOMIC DNA]</scope>
    <source>
        <strain evidence="3">Uno3</strain>
    </source>
</reference>
<sequence>MDENDQWRKILQSYRAQGVQAVSLAEPEAEKLVRALVVGEPLPPAVASFIRLWLKGSGEPWQILIQSASVVHAGVKKELGSGSLLEPLRALIQRVVDVAILCWPPTPWYPSQRWGYLFQVKALQAEKAPKQIVLHTPASLQDIAQAEAALRLTLPPSYRRFLLVTNGFATGVHRIPWICGAGPGLANWKSVLFNKWSDCEGYHEIASLWRAFQGIYDYERIRDWENGENTFLSDETVLVPFAQTYDEWCFDRSRRKVSGEYPVIFWNHETRQASDYYKDFSSWFAGEVELFLFGT</sequence>
<dbReference type="Proteomes" id="UP000287352">
    <property type="component" value="Unassembled WGS sequence"/>
</dbReference>
<evidence type="ECO:0000313" key="2">
    <source>
        <dbReference type="EMBL" id="GCE11826.1"/>
    </source>
</evidence>
<dbReference type="EMBL" id="BIFR01000001">
    <property type="protein sequence ID" value="GCE11826.1"/>
    <property type="molecule type" value="Genomic_DNA"/>
</dbReference>
<dbReference type="InterPro" id="IPR037883">
    <property type="entry name" value="Knr4/Smi1-like_sf"/>
</dbReference>
<dbReference type="Gene3D" id="3.40.1580.10">
    <property type="entry name" value="SMI1/KNR4-like"/>
    <property type="match status" value="1"/>
</dbReference>
<gene>
    <name evidence="2" type="ORF">KTT_16850</name>
</gene>